<keyword evidence="4 8" id="KW-0812">Transmembrane</keyword>
<keyword evidence="11" id="KW-1185">Reference proteome</keyword>
<name>A0A2Z3H7B9_9BACT</name>
<gene>
    <name evidence="10" type="ORF">C1280_19010</name>
</gene>
<dbReference type="GO" id="GO:0016758">
    <property type="term" value="F:hexosyltransferase activity"/>
    <property type="evidence" value="ECO:0007669"/>
    <property type="project" value="InterPro"/>
</dbReference>
<evidence type="ECO:0000256" key="3">
    <source>
        <dbReference type="ARBA" id="ARBA00022679"/>
    </source>
</evidence>
<evidence type="ECO:0000256" key="9">
    <source>
        <dbReference type="SAM" id="SignalP"/>
    </source>
</evidence>
<keyword evidence="2" id="KW-1003">Cell membrane</keyword>
<keyword evidence="9" id="KW-0732">Signal</keyword>
<feature type="transmembrane region" description="Helical" evidence="8">
    <location>
        <begin position="170"/>
        <end position="191"/>
    </location>
</feature>
<dbReference type="KEGG" id="gog:C1280_19010"/>
<organism evidence="10 11">
    <name type="scientific">Gemmata obscuriglobus</name>
    <dbReference type="NCBI Taxonomy" id="114"/>
    <lineage>
        <taxon>Bacteria</taxon>
        <taxon>Pseudomonadati</taxon>
        <taxon>Planctomycetota</taxon>
        <taxon>Planctomycetia</taxon>
        <taxon>Gemmatales</taxon>
        <taxon>Gemmataceae</taxon>
        <taxon>Gemmata</taxon>
    </lineage>
</organism>
<dbReference type="EMBL" id="CP025958">
    <property type="protein sequence ID" value="AWM38865.1"/>
    <property type="molecule type" value="Genomic_DNA"/>
</dbReference>
<reference evidence="10 11" key="1">
    <citation type="submission" date="2018-01" db="EMBL/GenBank/DDBJ databases">
        <title>G. obscuriglobus.</title>
        <authorList>
            <person name="Franke J."/>
            <person name="Blomberg W."/>
            <person name="Selmecki A."/>
        </authorList>
    </citation>
    <scope>NUCLEOTIDE SEQUENCE [LARGE SCALE GENOMIC DNA]</scope>
    <source>
        <strain evidence="10 11">DSM 5831</strain>
    </source>
</reference>
<proteinExistence type="inferred from homology"/>
<dbReference type="Proteomes" id="UP000245802">
    <property type="component" value="Chromosome"/>
</dbReference>
<comment type="subcellular location">
    <subcellularLocation>
        <location evidence="1">Cell membrane</location>
        <topology evidence="1">Multi-pass membrane protein</topology>
    </subcellularLocation>
</comment>
<evidence type="ECO:0000313" key="10">
    <source>
        <dbReference type="EMBL" id="AWM38865.1"/>
    </source>
</evidence>
<feature type="chain" id="PRO_5016288202" description="DUF2029 domain-containing protein" evidence="9">
    <location>
        <begin position="20"/>
        <end position="405"/>
    </location>
</feature>
<dbReference type="AlphaFoldDB" id="A0A2Z3H7B9"/>
<feature type="transmembrane region" description="Helical" evidence="8">
    <location>
        <begin position="377"/>
        <end position="396"/>
    </location>
</feature>
<evidence type="ECO:0000256" key="4">
    <source>
        <dbReference type="ARBA" id="ARBA00022692"/>
    </source>
</evidence>
<keyword evidence="3" id="KW-0808">Transferase</keyword>
<keyword evidence="5 8" id="KW-1133">Transmembrane helix</keyword>
<evidence type="ECO:0000256" key="1">
    <source>
        <dbReference type="ARBA" id="ARBA00004651"/>
    </source>
</evidence>
<keyword evidence="6 8" id="KW-0472">Membrane</keyword>
<dbReference type="RefSeq" id="WP_109571097.1">
    <property type="nucleotide sequence ID" value="NZ_CP042911.1"/>
</dbReference>
<feature type="signal peptide" evidence="9">
    <location>
        <begin position="1"/>
        <end position="19"/>
    </location>
</feature>
<evidence type="ECO:0000313" key="11">
    <source>
        <dbReference type="Proteomes" id="UP000245802"/>
    </source>
</evidence>
<sequence>MERVAARRGLALCVTGAVAACVWALASAATYRHVPSDLTQDYLTARALRDGTPVYDPLPAAWAHPGATDTVTSDHPPPYIVALAPLELLPYPIAFLLLAAANVAAGTGCVVIVGRELGWSARVTALVVTALLLHPGAVTCLCVGNVSLVLLLPIALGWRALRRDRAGPAGAWLGLAGAIKLYPGLLVLGLFGERTWRGIATAGVVVIVCWGAATVVTGSDSLVNYVQTRAPANARSFVGHGFNLSVAGAAHRAFGAPNEYSPWLERMADRPDVAARLSWAARGAVVLLLAVGLVRARHQPDRPDRTIAILIPAMLLLSPLTWLHAVPMMLVPIAVLGRHATGSRRTFLIACAAALWMNDRWLATQWVALTGENVPPALNLILLAPTWGMLGVLALATTCPRTRER</sequence>
<feature type="transmembrane region" description="Helical" evidence="8">
    <location>
        <begin position="93"/>
        <end position="113"/>
    </location>
</feature>
<comment type="similarity">
    <text evidence="7">Belongs to the glycosyltransferase 87 family.</text>
</comment>
<feature type="transmembrane region" description="Helical" evidence="8">
    <location>
        <begin position="273"/>
        <end position="294"/>
    </location>
</feature>
<dbReference type="Pfam" id="PF09594">
    <property type="entry name" value="GT87"/>
    <property type="match status" value="1"/>
</dbReference>
<dbReference type="GO" id="GO:0005886">
    <property type="term" value="C:plasma membrane"/>
    <property type="evidence" value="ECO:0007669"/>
    <property type="project" value="UniProtKB-SubCell"/>
</dbReference>
<dbReference type="InterPro" id="IPR018584">
    <property type="entry name" value="GT87"/>
</dbReference>
<evidence type="ECO:0000256" key="8">
    <source>
        <dbReference type="SAM" id="Phobius"/>
    </source>
</evidence>
<feature type="transmembrane region" description="Helical" evidence="8">
    <location>
        <begin position="306"/>
        <end position="325"/>
    </location>
</feature>
<evidence type="ECO:0008006" key="12">
    <source>
        <dbReference type="Google" id="ProtNLM"/>
    </source>
</evidence>
<protein>
    <recommendedName>
        <fullName evidence="12">DUF2029 domain-containing protein</fullName>
    </recommendedName>
</protein>
<accession>A0A2Z3H7B9</accession>
<evidence type="ECO:0000256" key="5">
    <source>
        <dbReference type="ARBA" id="ARBA00022989"/>
    </source>
</evidence>
<feature type="transmembrane region" description="Helical" evidence="8">
    <location>
        <begin position="198"/>
        <end position="216"/>
    </location>
</feature>
<feature type="transmembrane region" description="Helical" evidence="8">
    <location>
        <begin position="125"/>
        <end position="158"/>
    </location>
</feature>
<evidence type="ECO:0000256" key="2">
    <source>
        <dbReference type="ARBA" id="ARBA00022475"/>
    </source>
</evidence>
<evidence type="ECO:0000256" key="7">
    <source>
        <dbReference type="ARBA" id="ARBA00024033"/>
    </source>
</evidence>
<dbReference type="PROSITE" id="PS51257">
    <property type="entry name" value="PROKAR_LIPOPROTEIN"/>
    <property type="match status" value="1"/>
</dbReference>
<evidence type="ECO:0000256" key="6">
    <source>
        <dbReference type="ARBA" id="ARBA00023136"/>
    </source>
</evidence>